<accession>A0ABP9FDA5</accession>
<evidence type="ECO:0008006" key="3">
    <source>
        <dbReference type="Google" id="ProtNLM"/>
    </source>
</evidence>
<evidence type="ECO:0000313" key="2">
    <source>
        <dbReference type="Proteomes" id="UP001501521"/>
    </source>
</evidence>
<organism evidence="1 2">
    <name type="scientific">Tessaracoccus lubricantis</name>
    <dbReference type="NCBI Taxonomy" id="545543"/>
    <lineage>
        <taxon>Bacteria</taxon>
        <taxon>Bacillati</taxon>
        <taxon>Actinomycetota</taxon>
        <taxon>Actinomycetes</taxon>
        <taxon>Propionibacteriales</taxon>
        <taxon>Propionibacteriaceae</taxon>
        <taxon>Tessaracoccus</taxon>
    </lineage>
</organism>
<evidence type="ECO:0000313" key="1">
    <source>
        <dbReference type="EMBL" id="GAA4899102.1"/>
    </source>
</evidence>
<dbReference type="RefSeq" id="WP_345581750.1">
    <property type="nucleotide sequence ID" value="NZ_BAABLV010000026.1"/>
</dbReference>
<reference evidence="2" key="1">
    <citation type="journal article" date="2019" name="Int. J. Syst. Evol. Microbiol.">
        <title>The Global Catalogue of Microorganisms (GCM) 10K type strain sequencing project: providing services to taxonomists for standard genome sequencing and annotation.</title>
        <authorList>
            <consortium name="The Broad Institute Genomics Platform"/>
            <consortium name="The Broad Institute Genome Sequencing Center for Infectious Disease"/>
            <person name="Wu L."/>
            <person name="Ma J."/>
        </authorList>
    </citation>
    <scope>NUCLEOTIDE SEQUENCE [LARGE SCALE GENOMIC DNA]</scope>
    <source>
        <strain evidence="2">JCM 19125</strain>
    </source>
</reference>
<comment type="caution">
    <text evidence="1">The sequence shown here is derived from an EMBL/GenBank/DDBJ whole genome shotgun (WGS) entry which is preliminary data.</text>
</comment>
<protein>
    <recommendedName>
        <fullName evidence="3">Prevent-host-death protein</fullName>
    </recommendedName>
</protein>
<dbReference type="Proteomes" id="UP001501521">
    <property type="component" value="Unassembled WGS sequence"/>
</dbReference>
<keyword evidence="2" id="KW-1185">Reference proteome</keyword>
<dbReference type="EMBL" id="BAABLV010000026">
    <property type="protein sequence ID" value="GAA4899102.1"/>
    <property type="molecule type" value="Genomic_DNA"/>
</dbReference>
<proteinExistence type="predicted"/>
<name>A0ABP9FDA5_9ACTN</name>
<sequence>MRHLRILVSATAFLVIAAVAVGLSLLSPVRLPASPTVELPRTTRTTCLQSGDALVYAPGSLTARSTEAGEELFASTGPIFAPELEGPFVIRADSLAVAGVYAAGPARTFAPCAPAATSGTIVVTEPGDAELIITNSDANEAIVDLTLLGPDGEVAAVGARGIAVAPGVSRRIALSVLAPEGPVGVSFTASEGRVAMAAVNVEGRAARYVGPTRPAVQHLIGGVPPGAADVQLVITNPREERADVTVTALGATSSYELAATADLSVEPMSSVAVPIADSLGGEASGIRVDSTSDVAAAVVVSGPTGSPATLTHSAAARELAAATMGGALQITNPGTDPVTAKVTAGEELELTVPPGATVVHVLPLAQFQAVTVTADGPVIASAATSEATGTIIVPLGKVADEPGAPGSAELDAHLR</sequence>
<dbReference type="Pfam" id="PF18986">
    <property type="entry name" value="DUF5719"/>
    <property type="match status" value="1"/>
</dbReference>
<gene>
    <name evidence="1" type="ORF">GCM10025789_16480</name>
</gene>
<dbReference type="InterPro" id="IPR043777">
    <property type="entry name" value="DUF5719"/>
</dbReference>